<dbReference type="InterPro" id="IPR020843">
    <property type="entry name" value="ER"/>
</dbReference>
<feature type="domain" description="Enoyl reductase (ER)" evidence="3">
    <location>
        <begin position="21"/>
        <end position="336"/>
    </location>
</feature>
<dbReference type="FunFam" id="3.40.50.720:FF:000053">
    <property type="entry name" value="Quinone oxidoreductase 1"/>
    <property type="match status" value="1"/>
</dbReference>
<dbReference type="Proteomes" id="UP000321386">
    <property type="component" value="Unassembled WGS sequence"/>
</dbReference>
<keyword evidence="5" id="KW-1185">Reference proteome</keyword>
<evidence type="ECO:0000259" key="3">
    <source>
        <dbReference type="SMART" id="SM00829"/>
    </source>
</evidence>
<protein>
    <submittedName>
        <fullName evidence="4">Quinone oxidoreductase</fullName>
    </submittedName>
</protein>
<dbReference type="GO" id="GO:0003960">
    <property type="term" value="F:quinone reductase (NADPH) activity"/>
    <property type="evidence" value="ECO:0007669"/>
    <property type="project" value="InterPro"/>
</dbReference>
<gene>
    <name evidence="4" type="primary">qor</name>
    <name evidence="4" type="ORF">CPE01_29030</name>
</gene>
<reference evidence="4 5" key="1">
    <citation type="submission" date="2019-07" db="EMBL/GenBank/DDBJ databases">
        <title>Whole genome shotgun sequence of Cellulomonas persica NBRC 101101.</title>
        <authorList>
            <person name="Hosoyama A."/>
            <person name="Uohara A."/>
            <person name="Ohji S."/>
            <person name="Ichikawa N."/>
        </authorList>
    </citation>
    <scope>NUCLEOTIDE SEQUENCE [LARGE SCALE GENOMIC DNA]</scope>
    <source>
        <strain evidence="4 5">NBRC 101101</strain>
    </source>
</reference>
<dbReference type="SUPFAM" id="SSF51735">
    <property type="entry name" value="NAD(P)-binding Rossmann-fold domains"/>
    <property type="match status" value="1"/>
</dbReference>
<comment type="caution">
    <text evidence="4">The sequence shown here is derived from an EMBL/GenBank/DDBJ whole genome shotgun (WGS) entry which is preliminary data.</text>
</comment>
<proteinExistence type="predicted"/>
<dbReference type="PANTHER" id="PTHR48106">
    <property type="entry name" value="QUINONE OXIDOREDUCTASE PIG3-RELATED"/>
    <property type="match status" value="1"/>
</dbReference>
<evidence type="ECO:0000256" key="1">
    <source>
        <dbReference type="ARBA" id="ARBA00022857"/>
    </source>
</evidence>
<dbReference type="Pfam" id="PF00107">
    <property type="entry name" value="ADH_zinc_N"/>
    <property type="match status" value="1"/>
</dbReference>
<dbReference type="GO" id="GO:0005829">
    <property type="term" value="C:cytosol"/>
    <property type="evidence" value="ECO:0007669"/>
    <property type="project" value="TreeGrafter"/>
</dbReference>
<dbReference type="GO" id="GO:0070402">
    <property type="term" value="F:NADPH binding"/>
    <property type="evidence" value="ECO:0007669"/>
    <property type="project" value="TreeGrafter"/>
</dbReference>
<evidence type="ECO:0000256" key="2">
    <source>
        <dbReference type="ARBA" id="ARBA00023002"/>
    </source>
</evidence>
<dbReference type="CDD" id="cd05286">
    <property type="entry name" value="QOR2"/>
    <property type="match status" value="1"/>
</dbReference>
<dbReference type="SMART" id="SM00829">
    <property type="entry name" value="PKS_ER"/>
    <property type="match status" value="1"/>
</dbReference>
<dbReference type="Gene3D" id="3.40.50.720">
    <property type="entry name" value="NAD(P)-binding Rossmann-like Domain"/>
    <property type="match status" value="1"/>
</dbReference>
<keyword evidence="2" id="KW-0560">Oxidoreductase</keyword>
<dbReference type="SUPFAM" id="SSF50129">
    <property type="entry name" value="GroES-like"/>
    <property type="match status" value="1"/>
</dbReference>
<dbReference type="InterPro" id="IPR013149">
    <property type="entry name" value="ADH-like_C"/>
</dbReference>
<dbReference type="GO" id="GO:0035925">
    <property type="term" value="F:mRNA 3'-UTR AU-rich region binding"/>
    <property type="evidence" value="ECO:0007669"/>
    <property type="project" value="TreeGrafter"/>
</dbReference>
<sequence>MKRATASVRLDVHAVIATHAGGPEVLSSVTQPDPSPGPHEALVRVAAAGVNFIDTYRRAGVYPVPYPHVPGSEGSGTIVAVGEQVTGFAPGDRVAWSAAPGSYAELVVVPERELLAVPDGVDDETAAALLLQGLTAHYLVTSTFPVEPGATVLVHAGAGGVGLLLTQLATQRGGHVIATVGSVEKEALARAAGARDVIRYRELGDLTTDLPAQVRRLTDGRGVDAVYDGVGRDTFDASLASLARRGMLVLFGASSGPVPPVDPQRLNAAGSLFLTRPTLGHYVADRSELEWRAGELFRAVADGRLDVRIGARFPLSAAADAHRALESRSTTGKVLLLP</sequence>
<dbReference type="InterPro" id="IPR013154">
    <property type="entry name" value="ADH-like_N"/>
</dbReference>
<evidence type="ECO:0000313" key="5">
    <source>
        <dbReference type="Proteomes" id="UP000321386"/>
    </source>
</evidence>
<dbReference type="Gene3D" id="3.90.180.10">
    <property type="entry name" value="Medium-chain alcohol dehydrogenases, catalytic domain"/>
    <property type="match status" value="1"/>
</dbReference>
<dbReference type="AlphaFoldDB" id="A0A510V1H8"/>
<keyword evidence="1" id="KW-0521">NADP</keyword>
<accession>A0A510V1H8</accession>
<dbReference type="EMBL" id="BJUA01000018">
    <property type="protein sequence ID" value="GEK19170.1"/>
    <property type="molecule type" value="Genomic_DNA"/>
</dbReference>
<dbReference type="InterPro" id="IPR036291">
    <property type="entry name" value="NAD(P)-bd_dom_sf"/>
</dbReference>
<dbReference type="Pfam" id="PF08240">
    <property type="entry name" value="ADH_N"/>
    <property type="match status" value="1"/>
</dbReference>
<dbReference type="InterPro" id="IPR011032">
    <property type="entry name" value="GroES-like_sf"/>
</dbReference>
<evidence type="ECO:0000313" key="4">
    <source>
        <dbReference type="EMBL" id="GEK19170.1"/>
    </source>
</evidence>
<dbReference type="PANTHER" id="PTHR48106:SF13">
    <property type="entry name" value="QUINONE OXIDOREDUCTASE-RELATED"/>
    <property type="match status" value="1"/>
</dbReference>
<organism evidence="4 5">
    <name type="scientific">Cellulomonas persica</name>
    <dbReference type="NCBI Taxonomy" id="76861"/>
    <lineage>
        <taxon>Bacteria</taxon>
        <taxon>Bacillati</taxon>
        <taxon>Actinomycetota</taxon>
        <taxon>Actinomycetes</taxon>
        <taxon>Micrococcales</taxon>
        <taxon>Cellulomonadaceae</taxon>
        <taxon>Cellulomonas</taxon>
    </lineage>
</organism>
<name>A0A510V1H8_9CELL</name>
<dbReference type="InterPro" id="IPR047618">
    <property type="entry name" value="QOR-like"/>
</dbReference>